<dbReference type="Proteomes" id="UP000617628">
    <property type="component" value="Unassembled WGS sequence"/>
</dbReference>
<organism evidence="1 2">
    <name type="scientific">Pelagicoccus mobilis</name>
    <dbReference type="NCBI Taxonomy" id="415221"/>
    <lineage>
        <taxon>Bacteria</taxon>
        <taxon>Pseudomonadati</taxon>
        <taxon>Verrucomicrobiota</taxon>
        <taxon>Opitutia</taxon>
        <taxon>Puniceicoccales</taxon>
        <taxon>Pelagicoccaceae</taxon>
        <taxon>Pelagicoccus</taxon>
    </lineage>
</organism>
<keyword evidence="2" id="KW-1185">Reference proteome</keyword>
<dbReference type="GO" id="GO:0006396">
    <property type="term" value="P:RNA processing"/>
    <property type="evidence" value="ECO:0007669"/>
    <property type="project" value="InterPro"/>
</dbReference>
<proteinExistence type="predicted"/>
<accession>A0A934S2D9</accession>
<protein>
    <submittedName>
        <fullName evidence="1">Uncharacterized protein</fullName>
    </submittedName>
</protein>
<dbReference type="GO" id="GO:0004525">
    <property type="term" value="F:ribonuclease III activity"/>
    <property type="evidence" value="ECO:0007669"/>
    <property type="project" value="InterPro"/>
</dbReference>
<sequence length="102" mass="11770">MDELEKKTKAWVGDAVLALYAREWILRQTDIPVADRATVFKAMTSNLFLSAMGQPTQVEADIGIVYEKEGLQAAFDYMEERLLPVFKKQRRKPKPPGNWKRK</sequence>
<dbReference type="EMBL" id="JAENIL010000027">
    <property type="protein sequence ID" value="MBK1878169.1"/>
    <property type="molecule type" value="Genomic_DNA"/>
</dbReference>
<name>A0A934S2D9_9BACT</name>
<evidence type="ECO:0000313" key="1">
    <source>
        <dbReference type="EMBL" id="MBK1878169.1"/>
    </source>
</evidence>
<evidence type="ECO:0000313" key="2">
    <source>
        <dbReference type="Proteomes" id="UP000617628"/>
    </source>
</evidence>
<dbReference type="AlphaFoldDB" id="A0A934S2D9"/>
<dbReference type="InterPro" id="IPR036389">
    <property type="entry name" value="RNase_III_sf"/>
</dbReference>
<dbReference type="RefSeq" id="WP_200356382.1">
    <property type="nucleotide sequence ID" value="NZ_JAENIL010000027.1"/>
</dbReference>
<reference evidence="1" key="1">
    <citation type="submission" date="2021-01" db="EMBL/GenBank/DDBJ databases">
        <title>Modified the classification status of verrucomicrobia.</title>
        <authorList>
            <person name="Feng X."/>
        </authorList>
    </citation>
    <scope>NUCLEOTIDE SEQUENCE</scope>
    <source>
        <strain evidence="1">KCTC 13126</strain>
    </source>
</reference>
<gene>
    <name evidence="1" type="ORF">JIN87_14920</name>
</gene>
<dbReference type="SUPFAM" id="SSF69065">
    <property type="entry name" value="RNase III domain-like"/>
    <property type="match status" value="1"/>
</dbReference>
<comment type="caution">
    <text evidence="1">The sequence shown here is derived from an EMBL/GenBank/DDBJ whole genome shotgun (WGS) entry which is preliminary data.</text>
</comment>